<sequence>MIPMKSMVVLFAVCAVACGSLVPLAQPPHHPAVVLDPHGRPLDTAESRVDVHSSPAIVSHAVAAPVVAHSVYSAPLLAHSALGYAGHGHYLKKRSLGHLAYAAPVVAHVAPSAVSHQSRVDVVSSPAVVSHAVAPVVSHAYAAPVVAHAAPVVAVAPSAVSHQSRVDVRTSPAVVSHAVAPLVHAAPVYASAYGAHGYAAMKSMVVLFAVCAVACGSLVPLAQPPHHPAVVLDPHGRPLDTAESRVDVHSSPAIVSHAVAAPVVAHSVYSAPLLAHSALGYAGHGHYLKKRSLGHLAYAAPVVAHVAPSAVSHQSRVDVVSSPAVVSHAVAPVVSHAYAAPVVAHAAPVVAVAPSAVSHQSRVDVRTSPAVVSHAVAPLVHAAPVYASAYGAHGYAAYGAHAHGLLHSAPLVHGHAW</sequence>
<evidence type="ECO:0008006" key="4">
    <source>
        <dbReference type="Google" id="ProtNLM"/>
    </source>
</evidence>
<reference evidence="2" key="1">
    <citation type="submission" date="2020-08" db="EMBL/GenBank/DDBJ databases">
        <title>Spodoptera exigua strain:BAW_Kor-Di-RS1 Genome sequencing and assembly.</title>
        <authorList>
            <person name="Kim J."/>
            <person name="Nam H.Y."/>
            <person name="Kwon M."/>
            <person name="Choi J.H."/>
            <person name="Cho S.R."/>
            <person name="Kim G.-H."/>
        </authorList>
    </citation>
    <scope>NUCLEOTIDE SEQUENCE</scope>
    <source>
        <strain evidence="2">BAW_Kor-Di-RS1</strain>
        <tissue evidence="2">Whole-body</tissue>
    </source>
</reference>
<feature type="signal peptide" evidence="1">
    <location>
        <begin position="1"/>
        <end position="19"/>
    </location>
</feature>
<evidence type="ECO:0000256" key="1">
    <source>
        <dbReference type="SAM" id="SignalP"/>
    </source>
</evidence>
<dbReference type="Proteomes" id="UP000648187">
    <property type="component" value="Unassembled WGS sequence"/>
</dbReference>
<accession>A0A835G689</accession>
<evidence type="ECO:0000313" key="3">
    <source>
        <dbReference type="Proteomes" id="UP000648187"/>
    </source>
</evidence>
<protein>
    <recommendedName>
        <fullName evidence="4">Cuticular protein</fullName>
    </recommendedName>
</protein>
<dbReference type="InterPro" id="IPR007614">
    <property type="entry name" value="Retinin_C"/>
</dbReference>
<dbReference type="PANTHER" id="PTHR34931:SF3">
    <property type="entry name" value="FI02976P-RELATED"/>
    <property type="match status" value="1"/>
</dbReference>
<dbReference type="PANTHER" id="PTHR34931">
    <property type="entry name" value="FI02976P-RELATED"/>
    <property type="match status" value="1"/>
</dbReference>
<proteinExistence type="predicted"/>
<dbReference type="AlphaFoldDB" id="A0A835G689"/>
<name>A0A835G689_SPOEX</name>
<gene>
    <name evidence="2" type="ORF">HW555_011823</name>
</gene>
<dbReference type="EMBL" id="JACKWZ010000378">
    <property type="protein sequence ID" value="KAF9408513.1"/>
    <property type="molecule type" value="Genomic_DNA"/>
</dbReference>
<organism evidence="2 3">
    <name type="scientific">Spodoptera exigua</name>
    <name type="common">Beet armyworm</name>
    <name type="synonym">Noctua fulgens</name>
    <dbReference type="NCBI Taxonomy" id="7107"/>
    <lineage>
        <taxon>Eukaryota</taxon>
        <taxon>Metazoa</taxon>
        <taxon>Ecdysozoa</taxon>
        <taxon>Arthropoda</taxon>
        <taxon>Hexapoda</taxon>
        <taxon>Insecta</taxon>
        <taxon>Pterygota</taxon>
        <taxon>Neoptera</taxon>
        <taxon>Endopterygota</taxon>
        <taxon>Lepidoptera</taxon>
        <taxon>Glossata</taxon>
        <taxon>Ditrysia</taxon>
        <taxon>Noctuoidea</taxon>
        <taxon>Noctuidae</taxon>
        <taxon>Amphipyrinae</taxon>
        <taxon>Spodoptera</taxon>
    </lineage>
</organism>
<comment type="caution">
    <text evidence="2">The sequence shown here is derived from an EMBL/GenBank/DDBJ whole genome shotgun (WGS) entry which is preliminary data.</text>
</comment>
<evidence type="ECO:0000313" key="2">
    <source>
        <dbReference type="EMBL" id="KAF9408513.1"/>
    </source>
</evidence>
<keyword evidence="1" id="KW-0732">Signal</keyword>
<keyword evidence="3" id="KW-1185">Reference proteome</keyword>
<feature type="chain" id="PRO_5032733337" description="Cuticular protein" evidence="1">
    <location>
        <begin position="20"/>
        <end position="417"/>
    </location>
</feature>